<dbReference type="Ensembl" id="ENSPKIT00000011757.1">
    <property type="protein sequence ID" value="ENSPKIP00000030921.1"/>
    <property type="gene ID" value="ENSPKIG00000011602.1"/>
</dbReference>
<protein>
    <submittedName>
        <fullName evidence="2">Uncharacterized protein</fullName>
    </submittedName>
</protein>
<proteinExistence type="predicted"/>
<keyword evidence="1" id="KW-0732">Signal</keyword>
<feature type="signal peptide" evidence="1">
    <location>
        <begin position="1"/>
        <end position="23"/>
    </location>
</feature>
<organism evidence="2 3">
    <name type="scientific">Paramormyrops kingsleyae</name>
    <dbReference type="NCBI Taxonomy" id="1676925"/>
    <lineage>
        <taxon>Eukaryota</taxon>
        <taxon>Metazoa</taxon>
        <taxon>Chordata</taxon>
        <taxon>Craniata</taxon>
        <taxon>Vertebrata</taxon>
        <taxon>Euteleostomi</taxon>
        <taxon>Actinopterygii</taxon>
        <taxon>Neopterygii</taxon>
        <taxon>Teleostei</taxon>
        <taxon>Osteoglossocephala</taxon>
        <taxon>Osteoglossomorpha</taxon>
        <taxon>Osteoglossiformes</taxon>
        <taxon>Mormyridae</taxon>
        <taxon>Paramormyrops</taxon>
    </lineage>
</organism>
<evidence type="ECO:0000313" key="3">
    <source>
        <dbReference type="Proteomes" id="UP000261540"/>
    </source>
</evidence>
<dbReference type="GeneTree" id="ENSGT00960000187097"/>
<dbReference type="Proteomes" id="UP000261540">
    <property type="component" value="Unplaced"/>
</dbReference>
<sequence>CDCHLSWAIKLILILFLRELKEAAMFPWNCSSYGGVCRSSCLPTELQFIPFGCAKDFVCCVSYI</sequence>
<evidence type="ECO:0000256" key="1">
    <source>
        <dbReference type="SAM" id="SignalP"/>
    </source>
</evidence>
<name>A0A3B3SLJ5_9TELE</name>
<accession>A0A3B3SLJ5</accession>
<evidence type="ECO:0000313" key="2">
    <source>
        <dbReference type="Ensembl" id="ENSPKIP00000030921.1"/>
    </source>
</evidence>
<reference evidence="2" key="2">
    <citation type="submission" date="2025-09" db="UniProtKB">
        <authorList>
            <consortium name="Ensembl"/>
        </authorList>
    </citation>
    <scope>IDENTIFICATION</scope>
</reference>
<keyword evidence="3" id="KW-1185">Reference proteome</keyword>
<reference evidence="2" key="1">
    <citation type="submission" date="2025-08" db="UniProtKB">
        <authorList>
            <consortium name="Ensembl"/>
        </authorList>
    </citation>
    <scope>IDENTIFICATION</scope>
</reference>
<dbReference type="AlphaFoldDB" id="A0A3B3SLJ5"/>
<feature type="chain" id="PRO_5040923785" evidence="1">
    <location>
        <begin position="24"/>
        <end position="64"/>
    </location>
</feature>